<dbReference type="AlphaFoldDB" id="A0A7G5GYL9"/>
<dbReference type="RefSeq" id="WP_182461217.1">
    <property type="nucleotide sequence ID" value="NZ_CP059732.1"/>
</dbReference>
<name>A0A7G5GYL9_9BACT</name>
<dbReference type="GO" id="GO:0000160">
    <property type="term" value="P:phosphorelay signal transduction system"/>
    <property type="evidence" value="ECO:0007669"/>
    <property type="project" value="InterPro"/>
</dbReference>
<keyword evidence="1" id="KW-0597">Phosphoprotein</keyword>
<dbReference type="Gene3D" id="3.40.50.2300">
    <property type="match status" value="1"/>
</dbReference>
<dbReference type="PANTHER" id="PTHR44520">
    <property type="entry name" value="RESPONSE REGULATOR RCP1-RELATED"/>
    <property type="match status" value="1"/>
</dbReference>
<dbReference type="PROSITE" id="PS50110">
    <property type="entry name" value="RESPONSE_REGULATORY"/>
    <property type="match status" value="1"/>
</dbReference>
<dbReference type="EMBL" id="CP059732">
    <property type="protein sequence ID" value="QMW03961.1"/>
    <property type="molecule type" value="Genomic_DNA"/>
</dbReference>
<accession>A0A7G5GYL9</accession>
<protein>
    <submittedName>
        <fullName evidence="3">Response regulator</fullName>
    </submittedName>
</protein>
<feature type="modified residue" description="4-aspartylphosphate" evidence="1">
    <location>
        <position position="75"/>
    </location>
</feature>
<evidence type="ECO:0000313" key="4">
    <source>
        <dbReference type="Proteomes" id="UP000515369"/>
    </source>
</evidence>
<feature type="domain" description="Response regulatory" evidence="2">
    <location>
        <begin position="18"/>
        <end position="144"/>
    </location>
</feature>
<proteinExistence type="predicted"/>
<evidence type="ECO:0000313" key="3">
    <source>
        <dbReference type="EMBL" id="QMW03961.1"/>
    </source>
</evidence>
<evidence type="ECO:0000256" key="1">
    <source>
        <dbReference type="PROSITE-ProRule" id="PRU00169"/>
    </source>
</evidence>
<dbReference type="InterPro" id="IPR011006">
    <property type="entry name" value="CheY-like_superfamily"/>
</dbReference>
<reference evidence="3 4" key="1">
    <citation type="submission" date="2020-07" db="EMBL/GenBank/DDBJ databases">
        <title>Spirosoma foliorum sp. nov., isolated from the leaves on the Nejang mountain Korea, Republic of.</title>
        <authorList>
            <person name="Ho H."/>
            <person name="Lee Y.-J."/>
            <person name="Nurcahyanto D.-A."/>
            <person name="Kim S.-G."/>
        </authorList>
    </citation>
    <scope>NUCLEOTIDE SEQUENCE [LARGE SCALE GENOMIC DNA]</scope>
    <source>
        <strain evidence="3 4">PL0136</strain>
    </source>
</reference>
<dbReference type="SMART" id="SM00448">
    <property type="entry name" value="REC"/>
    <property type="match status" value="1"/>
</dbReference>
<dbReference type="InterPro" id="IPR001789">
    <property type="entry name" value="Sig_transdc_resp-reg_receiver"/>
</dbReference>
<organism evidence="3 4">
    <name type="scientific">Spirosoma foliorum</name>
    <dbReference type="NCBI Taxonomy" id="2710596"/>
    <lineage>
        <taxon>Bacteria</taxon>
        <taxon>Pseudomonadati</taxon>
        <taxon>Bacteroidota</taxon>
        <taxon>Cytophagia</taxon>
        <taxon>Cytophagales</taxon>
        <taxon>Cytophagaceae</taxon>
        <taxon>Spirosoma</taxon>
    </lineage>
</organism>
<dbReference type="Proteomes" id="UP000515369">
    <property type="component" value="Chromosome"/>
</dbReference>
<dbReference type="Pfam" id="PF00072">
    <property type="entry name" value="Response_reg"/>
    <property type="match status" value="1"/>
</dbReference>
<evidence type="ECO:0000259" key="2">
    <source>
        <dbReference type="PROSITE" id="PS50110"/>
    </source>
</evidence>
<dbReference type="SUPFAM" id="SSF52172">
    <property type="entry name" value="CheY-like"/>
    <property type="match status" value="1"/>
</dbReference>
<dbReference type="InterPro" id="IPR052893">
    <property type="entry name" value="TCS_response_regulator"/>
</dbReference>
<sequence length="160" mass="18833">MKSNDPHSLIKANFRFAKILVIEDNDDHWLLTRQAMEQSLPEVTLVRVATPIQAMTLLNEWHYQEWEIPKLILLDLYLPSSEDGWTLLKQIKQMPSPINQIRIVMLSSSEDKADIVKAYQLGVSSYLVKPTTFSDWLFYFQELRAYWWETVSLPPTHYSF</sequence>
<dbReference type="PANTHER" id="PTHR44520:SF2">
    <property type="entry name" value="RESPONSE REGULATOR RCP1"/>
    <property type="match status" value="1"/>
</dbReference>
<gene>
    <name evidence="3" type="ORF">H3H32_03100</name>
</gene>
<dbReference type="KEGG" id="sfol:H3H32_03100"/>
<keyword evidence="4" id="KW-1185">Reference proteome</keyword>